<feature type="compositionally biased region" description="Pro residues" evidence="1">
    <location>
        <begin position="17"/>
        <end position="27"/>
    </location>
</feature>
<organism evidence="2 3">
    <name type="scientific">Blastomyces percursus</name>
    <dbReference type="NCBI Taxonomy" id="1658174"/>
    <lineage>
        <taxon>Eukaryota</taxon>
        <taxon>Fungi</taxon>
        <taxon>Dikarya</taxon>
        <taxon>Ascomycota</taxon>
        <taxon>Pezizomycotina</taxon>
        <taxon>Eurotiomycetes</taxon>
        <taxon>Eurotiomycetidae</taxon>
        <taxon>Onygenales</taxon>
        <taxon>Ajellomycetaceae</taxon>
        <taxon>Blastomyces</taxon>
    </lineage>
</organism>
<evidence type="ECO:0000313" key="3">
    <source>
        <dbReference type="Proteomes" id="UP000242791"/>
    </source>
</evidence>
<comment type="caution">
    <text evidence="2">The sequence shown here is derived from an EMBL/GenBank/DDBJ whole genome shotgun (WGS) entry which is preliminary data.</text>
</comment>
<dbReference type="VEuPathDB" id="FungiDB:ACJ73_06873"/>
<keyword evidence="3" id="KW-1185">Reference proteome</keyword>
<proteinExistence type="predicted"/>
<reference evidence="2 3" key="1">
    <citation type="submission" date="2015-08" db="EMBL/GenBank/DDBJ databases">
        <title>Emmonsia species relationships and genome sequence.</title>
        <authorList>
            <person name="Cuomo C.A."/>
            <person name="Schwartz I.S."/>
            <person name="Kenyon C."/>
            <person name="De Hoog G.S."/>
            <person name="Govender N.P."/>
            <person name="Botha A."/>
            <person name="Moreno L."/>
            <person name="De Vries M."/>
            <person name="Munoz J.F."/>
            <person name="Stielow J.B."/>
        </authorList>
    </citation>
    <scope>NUCLEOTIDE SEQUENCE [LARGE SCALE GENOMIC DNA]</scope>
    <source>
        <strain evidence="2 3">EI222</strain>
    </source>
</reference>
<accession>A0A1J9PZP6</accession>
<dbReference type="OrthoDB" id="4196148at2759"/>
<evidence type="ECO:0000256" key="1">
    <source>
        <dbReference type="SAM" id="MobiDB-lite"/>
    </source>
</evidence>
<dbReference type="Proteomes" id="UP000242791">
    <property type="component" value="Unassembled WGS sequence"/>
</dbReference>
<dbReference type="AlphaFoldDB" id="A0A1J9PZP6"/>
<sequence>MNPYHKGPRPAYEDSGPPRPVEAPPPAYETLASHVTHSLSQAPSTAYSEQPTILTIDGKYAVSSKCPDSPLYSLSHELDGHELGAGILVTRLGKKNPNPNSIAQRYQIPGSDVSRQDVFALRETAQLLSSTGGLVIDGQQYLSKKLGKMNKCMTRNGYGWTARGDGLPSLEVRPALSARRSSDPEASQAADEKFYEWRLKDKETRVKSKAEDKDGTLLAIETRRRWDTENKVEVKKPTLELKTDIDALEKSFLDFFIAAWCTHNWREAKDVTKEALTWDEFKEQARVTRRKHAERRRRYLGGFGVSAAGAII</sequence>
<evidence type="ECO:0000313" key="2">
    <source>
        <dbReference type="EMBL" id="OJD21784.1"/>
    </source>
</evidence>
<dbReference type="EMBL" id="LGTZ01001281">
    <property type="protein sequence ID" value="OJD21784.1"/>
    <property type="molecule type" value="Genomic_DNA"/>
</dbReference>
<protein>
    <submittedName>
        <fullName evidence="2">Uncharacterized protein</fullName>
    </submittedName>
</protein>
<feature type="region of interest" description="Disordered" evidence="1">
    <location>
        <begin position="1"/>
        <end position="27"/>
    </location>
</feature>
<gene>
    <name evidence="2" type="ORF">ACJ73_06873</name>
</gene>
<name>A0A1J9PZP6_9EURO</name>